<name>A0A183J3F6_9BILA</name>
<organism evidence="8">
    <name type="scientific">Soboliphyme baturini</name>
    <dbReference type="NCBI Taxonomy" id="241478"/>
    <lineage>
        <taxon>Eukaryota</taxon>
        <taxon>Metazoa</taxon>
        <taxon>Ecdysozoa</taxon>
        <taxon>Nematoda</taxon>
        <taxon>Enoplea</taxon>
        <taxon>Dorylaimia</taxon>
        <taxon>Dioctophymatida</taxon>
        <taxon>Dioctophymatoidea</taxon>
        <taxon>Soboliphymatidae</taxon>
        <taxon>Soboliphyme</taxon>
    </lineage>
</organism>
<dbReference type="GO" id="GO:0006777">
    <property type="term" value="P:Mo-molybdopterin cofactor biosynthetic process"/>
    <property type="evidence" value="ECO:0007669"/>
    <property type="project" value="UniProtKB-KW"/>
</dbReference>
<dbReference type="InterPro" id="IPR001453">
    <property type="entry name" value="MoaB/Mog_dom"/>
</dbReference>
<protein>
    <recommendedName>
        <fullName evidence="3">molybdopterin molybdotransferase</fullName>
        <ecNumber evidence="3">2.10.1.1</ecNumber>
    </recommendedName>
</protein>
<evidence type="ECO:0000259" key="5">
    <source>
        <dbReference type="SMART" id="SM00852"/>
    </source>
</evidence>
<dbReference type="InterPro" id="IPR008284">
    <property type="entry name" value="MoCF_biosynth_CS"/>
</dbReference>
<dbReference type="CDD" id="cd00886">
    <property type="entry name" value="MogA_MoaB"/>
    <property type="match status" value="1"/>
</dbReference>
<comment type="similarity">
    <text evidence="2">In the N-terminal section; belongs to the MoaB/Mog family.</text>
</comment>
<evidence type="ECO:0000313" key="6">
    <source>
        <dbReference type="EMBL" id="VDP31566.1"/>
    </source>
</evidence>
<dbReference type="SMART" id="SM00852">
    <property type="entry name" value="MoCF_biosynth"/>
    <property type="match status" value="1"/>
</dbReference>
<comment type="pathway">
    <text evidence="1">Cofactor biosynthesis; molybdopterin biosynthesis.</text>
</comment>
<dbReference type="AlphaFoldDB" id="A0A183J3F6"/>
<evidence type="ECO:0000256" key="4">
    <source>
        <dbReference type="ARBA" id="ARBA00023150"/>
    </source>
</evidence>
<keyword evidence="7" id="KW-1185">Reference proteome</keyword>
<dbReference type="PANTHER" id="PTHR43764">
    <property type="entry name" value="MOLYBDENUM COFACTOR BIOSYNTHESIS"/>
    <property type="match status" value="1"/>
</dbReference>
<dbReference type="NCBIfam" id="TIGR00177">
    <property type="entry name" value="molyb_syn"/>
    <property type="match status" value="1"/>
</dbReference>
<dbReference type="Proteomes" id="UP000270296">
    <property type="component" value="Unassembled WGS sequence"/>
</dbReference>
<sequence>MGAGQNSRTYSRRNIYHNNDKLFRFDVLVFSMKFSDRCSSGKSVDVSGQVLKTLLESNESCTAVVDKHLVVPDNYDEIVDTLKKLSSECSGIDVVITTGGTGFAVTDVIPEAVRAVCHRRANGLEVALIVQSLKSTPLAALSRLACGIRKHTVIISLPGSAKAVEVSIEGLSVTVYMTCFNLNYCNDFSLLHK</sequence>
<dbReference type="InterPro" id="IPR051920">
    <property type="entry name" value="MPT_Adenylyltrnsfr/MoaC-Rel"/>
</dbReference>
<evidence type="ECO:0000313" key="8">
    <source>
        <dbReference type="WBParaSite" id="SBAD_0001077001-mRNA-1"/>
    </source>
</evidence>
<evidence type="ECO:0000313" key="7">
    <source>
        <dbReference type="Proteomes" id="UP000270296"/>
    </source>
</evidence>
<reference evidence="6 7" key="2">
    <citation type="submission" date="2018-11" db="EMBL/GenBank/DDBJ databases">
        <authorList>
            <consortium name="Pathogen Informatics"/>
        </authorList>
    </citation>
    <scope>NUCLEOTIDE SEQUENCE [LARGE SCALE GENOMIC DNA]</scope>
</reference>
<dbReference type="EMBL" id="UZAM01014028">
    <property type="protein sequence ID" value="VDP31566.1"/>
    <property type="molecule type" value="Genomic_DNA"/>
</dbReference>
<dbReference type="EC" id="2.10.1.1" evidence="3"/>
<reference evidence="8" key="1">
    <citation type="submission" date="2016-06" db="UniProtKB">
        <authorList>
            <consortium name="WormBaseParasite"/>
        </authorList>
    </citation>
    <scope>IDENTIFICATION</scope>
</reference>
<keyword evidence="4" id="KW-0501">Molybdenum cofactor biosynthesis</keyword>
<proteinExistence type="inferred from homology"/>
<gene>
    <name evidence="6" type="ORF">SBAD_LOCUS10405</name>
</gene>
<dbReference type="GO" id="GO:0061599">
    <property type="term" value="F:molybdopterin molybdotransferase activity"/>
    <property type="evidence" value="ECO:0007669"/>
    <property type="project" value="UniProtKB-EC"/>
</dbReference>
<accession>A0A183J3F6</accession>
<dbReference type="Gene3D" id="3.40.980.10">
    <property type="entry name" value="MoaB/Mog-like domain"/>
    <property type="match status" value="1"/>
</dbReference>
<dbReference type="PROSITE" id="PS01078">
    <property type="entry name" value="MOCF_BIOSYNTHESIS_1"/>
    <property type="match status" value="1"/>
</dbReference>
<dbReference type="Pfam" id="PF00994">
    <property type="entry name" value="MoCF_biosynth"/>
    <property type="match status" value="1"/>
</dbReference>
<dbReference type="PANTHER" id="PTHR43764:SF1">
    <property type="entry name" value="MOLYBDOPTERIN MOLYBDOTRANSFERASE"/>
    <property type="match status" value="1"/>
</dbReference>
<evidence type="ECO:0000256" key="1">
    <source>
        <dbReference type="ARBA" id="ARBA00005046"/>
    </source>
</evidence>
<evidence type="ECO:0000256" key="2">
    <source>
        <dbReference type="ARBA" id="ARBA00007589"/>
    </source>
</evidence>
<dbReference type="WBParaSite" id="SBAD_0001077001-mRNA-1">
    <property type="protein sequence ID" value="SBAD_0001077001-mRNA-1"/>
    <property type="gene ID" value="SBAD_0001077001"/>
</dbReference>
<evidence type="ECO:0000256" key="3">
    <source>
        <dbReference type="ARBA" id="ARBA00013269"/>
    </source>
</evidence>
<feature type="domain" description="MoaB/Mog" evidence="5">
    <location>
        <begin position="35"/>
        <end position="179"/>
    </location>
</feature>
<dbReference type="SUPFAM" id="SSF53218">
    <property type="entry name" value="Molybdenum cofactor biosynthesis proteins"/>
    <property type="match status" value="1"/>
</dbReference>
<dbReference type="InterPro" id="IPR036425">
    <property type="entry name" value="MoaB/Mog-like_dom_sf"/>
</dbReference>
<dbReference type="OrthoDB" id="4349954at2759"/>